<reference evidence="2" key="1">
    <citation type="submission" date="2020-02" db="EMBL/GenBank/DDBJ databases">
        <authorList>
            <person name="Meier V. D."/>
        </authorList>
    </citation>
    <scope>NUCLEOTIDE SEQUENCE</scope>
    <source>
        <strain evidence="2">AVDCRST_MAG21</strain>
    </source>
</reference>
<accession>A0A6J4MSC1</accession>
<sequence length="87" mass="8812">MEVADAVSDATTRTDPDGLEPGVYDPASAARQLAKGVWLLDTGFQGRGGVVAAYLLVGAEGLTLVETGAASTLDNLRAAVALTGHDL</sequence>
<evidence type="ECO:0000313" key="2">
    <source>
        <dbReference type="EMBL" id="CAA9365766.1"/>
    </source>
</evidence>
<feature type="non-terminal residue" evidence="2">
    <location>
        <position position="87"/>
    </location>
</feature>
<gene>
    <name evidence="2" type="ORF">AVDCRST_MAG21-110</name>
</gene>
<evidence type="ECO:0008006" key="3">
    <source>
        <dbReference type="Google" id="ProtNLM"/>
    </source>
</evidence>
<name>A0A6J4MSC1_9ACTN</name>
<dbReference type="InterPro" id="IPR036866">
    <property type="entry name" value="RibonucZ/Hydroxyglut_hydro"/>
</dbReference>
<dbReference type="SUPFAM" id="SSF56281">
    <property type="entry name" value="Metallo-hydrolase/oxidoreductase"/>
    <property type="match status" value="1"/>
</dbReference>
<dbReference type="EMBL" id="CADCUL010000021">
    <property type="protein sequence ID" value="CAA9365766.1"/>
    <property type="molecule type" value="Genomic_DNA"/>
</dbReference>
<evidence type="ECO:0000256" key="1">
    <source>
        <dbReference type="SAM" id="MobiDB-lite"/>
    </source>
</evidence>
<proteinExistence type="predicted"/>
<protein>
    <recommendedName>
        <fullName evidence="3">MBL fold metallo-hydrolase</fullName>
    </recommendedName>
</protein>
<feature type="region of interest" description="Disordered" evidence="1">
    <location>
        <begin position="1"/>
        <end position="23"/>
    </location>
</feature>
<organism evidence="2">
    <name type="scientific">uncultured Nocardioidaceae bacterium</name>
    <dbReference type="NCBI Taxonomy" id="253824"/>
    <lineage>
        <taxon>Bacteria</taxon>
        <taxon>Bacillati</taxon>
        <taxon>Actinomycetota</taxon>
        <taxon>Actinomycetes</taxon>
        <taxon>Propionibacteriales</taxon>
        <taxon>Nocardioidaceae</taxon>
        <taxon>environmental samples</taxon>
    </lineage>
</organism>
<dbReference type="AlphaFoldDB" id="A0A6J4MSC1"/>